<name>A0A8T0JBT7_CERPU</name>
<sequence>MYQIMVTGQIKGQMYHGADLGADTQLHIRINDLGYGFLGISAIVLVCFLQYYLNLFEFMRFSHSPAVARFGLDPQLVSSPEALLELLTRHYHLLSQQHYEVGFFLLLSLSAQDINIKMGTYIW</sequence>
<keyword evidence="1" id="KW-0472">Membrane</keyword>
<organism evidence="2 3">
    <name type="scientific">Ceratodon purpureus</name>
    <name type="common">Fire moss</name>
    <name type="synonym">Dicranum purpureum</name>
    <dbReference type="NCBI Taxonomy" id="3225"/>
    <lineage>
        <taxon>Eukaryota</taxon>
        <taxon>Viridiplantae</taxon>
        <taxon>Streptophyta</taxon>
        <taxon>Embryophyta</taxon>
        <taxon>Bryophyta</taxon>
        <taxon>Bryophytina</taxon>
        <taxon>Bryopsida</taxon>
        <taxon>Dicranidae</taxon>
        <taxon>Pseudoditrichales</taxon>
        <taxon>Ditrichaceae</taxon>
        <taxon>Ceratodon</taxon>
    </lineage>
</organism>
<accession>A0A8T0JBT7</accession>
<feature type="transmembrane region" description="Helical" evidence="1">
    <location>
        <begin position="33"/>
        <end position="53"/>
    </location>
</feature>
<comment type="caution">
    <text evidence="2">The sequence shown here is derived from an EMBL/GenBank/DDBJ whole genome shotgun (WGS) entry which is preliminary data.</text>
</comment>
<evidence type="ECO:0000313" key="3">
    <source>
        <dbReference type="Proteomes" id="UP000822688"/>
    </source>
</evidence>
<dbReference type="Proteomes" id="UP000822688">
    <property type="component" value="Chromosome 1"/>
</dbReference>
<keyword evidence="3" id="KW-1185">Reference proteome</keyword>
<protein>
    <submittedName>
        <fullName evidence="2">Uncharacterized protein</fullName>
    </submittedName>
</protein>
<evidence type="ECO:0000256" key="1">
    <source>
        <dbReference type="SAM" id="Phobius"/>
    </source>
</evidence>
<evidence type="ECO:0000313" key="2">
    <source>
        <dbReference type="EMBL" id="KAG0593380.1"/>
    </source>
</evidence>
<keyword evidence="1" id="KW-1133">Transmembrane helix</keyword>
<keyword evidence="1" id="KW-0812">Transmembrane</keyword>
<gene>
    <name evidence="2" type="ORF">KC19_1G325200</name>
</gene>
<dbReference type="AlphaFoldDB" id="A0A8T0JBT7"/>
<proteinExistence type="predicted"/>
<reference evidence="2" key="1">
    <citation type="submission" date="2020-06" db="EMBL/GenBank/DDBJ databases">
        <title>WGS assembly of Ceratodon purpureus strain R40.</title>
        <authorList>
            <person name="Carey S.B."/>
            <person name="Jenkins J."/>
            <person name="Shu S."/>
            <person name="Lovell J.T."/>
            <person name="Sreedasyam A."/>
            <person name="Maumus F."/>
            <person name="Tiley G.P."/>
            <person name="Fernandez-Pozo N."/>
            <person name="Barry K."/>
            <person name="Chen C."/>
            <person name="Wang M."/>
            <person name="Lipzen A."/>
            <person name="Daum C."/>
            <person name="Saski C.A."/>
            <person name="Payton A.C."/>
            <person name="Mcbreen J.C."/>
            <person name="Conrad R.E."/>
            <person name="Kollar L.M."/>
            <person name="Olsson S."/>
            <person name="Huttunen S."/>
            <person name="Landis J.B."/>
            <person name="Wickett N.J."/>
            <person name="Johnson M.G."/>
            <person name="Rensing S.A."/>
            <person name="Grimwood J."/>
            <person name="Schmutz J."/>
            <person name="Mcdaniel S.F."/>
        </authorList>
    </citation>
    <scope>NUCLEOTIDE SEQUENCE</scope>
    <source>
        <strain evidence="2">R40</strain>
    </source>
</reference>
<dbReference type="EMBL" id="CM026421">
    <property type="protein sequence ID" value="KAG0593380.1"/>
    <property type="molecule type" value="Genomic_DNA"/>
</dbReference>